<evidence type="ECO:0000256" key="2">
    <source>
        <dbReference type="ARBA" id="ARBA00022722"/>
    </source>
</evidence>
<evidence type="ECO:0000313" key="8">
    <source>
        <dbReference type="EMBL" id="CAH2316507.1"/>
    </source>
</evidence>
<dbReference type="PROSITE" id="PS50958">
    <property type="entry name" value="SMB_2"/>
    <property type="match status" value="1"/>
</dbReference>
<evidence type="ECO:0000259" key="7">
    <source>
        <dbReference type="PROSITE" id="PS50958"/>
    </source>
</evidence>
<dbReference type="Gene3D" id="4.10.410.20">
    <property type="match status" value="1"/>
</dbReference>
<dbReference type="InterPro" id="IPR005135">
    <property type="entry name" value="Endo/exonuclease/phosphatase"/>
</dbReference>
<dbReference type="PANTHER" id="PTHR11371:SF35">
    <property type="entry name" value="DEOXYRIBONUCLEASE I"/>
    <property type="match status" value="1"/>
</dbReference>
<protein>
    <submittedName>
        <fullName evidence="8">Deoxyribonuclease I</fullName>
    </submittedName>
</protein>
<dbReference type="SUPFAM" id="SSF56219">
    <property type="entry name" value="DNase I-like"/>
    <property type="match status" value="1"/>
</dbReference>
<dbReference type="PANTHER" id="PTHR11371">
    <property type="entry name" value="DEOXYRIBONUCLEASE"/>
    <property type="match status" value="1"/>
</dbReference>
<dbReference type="InterPro" id="IPR001212">
    <property type="entry name" value="Somatomedin_B_dom"/>
</dbReference>
<dbReference type="GO" id="GO:0003677">
    <property type="term" value="F:DNA binding"/>
    <property type="evidence" value="ECO:0007669"/>
    <property type="project" value="TreeGrafter"/>
</dbReference>
<evidence type="ECO:0000256" key="4">
    <source>
        <dbReference type="ARBA" id="ARBA00022801"/>
    </source>
</evidence>
<dbReference type="Gene3D" id="3.60.10.10">
    <property type="entry name" value="Endonuclease/exonuclease/phosphatase"/>
    <property type="match status" value="1"/>
</dbReference>
<dbReference type="SMART" id="SM00476">
    <property type="entry name" value="DNaseIc"/>
    <property type="match status" value="1"/>
</dbReference>
<evidence type="ECO:0000256" key="5">
    <source>
        <dbReference type="ARBA" id="ARBA00023157"/>
    </source>
</evidence>
<keyword evidence="3" id="KW-0255">Endonuclease</keyword>
<dbReference type="Pfam" id="PF01033">
    <property type="entry name" value="Somatomedin_B"/>
    <property type="match status" value="1"/>
</dbReference>
<dbReference type="PROSITE" id="PS00524">
    <property type="entry name" value="SMB_1"/>
    <property type="match status" value="1"/>
</dbReference>
<feature type="transmembrane region" description="Helical" evidence="6">
    <location>
        <begin position="51"/>
        <end position="72"/>
    </location>
</feature>
<proteinExistence type="inferred from homology"/>
<comment type="similarity">
    <text evidence="1">Belongs to the DNase I family.</text>
</comment>
<dbReference type="InterPro" id="IPR036024">
    <property type="entry name" value="Somatomedin_B-like_dom_sf"/>
</dbReference>
<dbReference type="InterPro" id="IPR016202">
    <property type="entry name" value="DNase_I"/>
</dbReference>
<reference evidence="8" key="1">
    <citation type="submission" date="2022-03" db="EMBL/GenBank/DDBJ databases">
        <authorList>
            <person name="Alioto T."/>
            <person name="Alioto T."/>
            <person name="Gomez Garrido J."/>
        </authorList>
    </citation>
    <scope>NUCLEOTIDE SEQUENCE</scope>
</reference>
<keyword evidence="9" id="KW-1185">Reference proteome</keyword>
<dbReference type="CDD" id="cd10282">
    <property type="entry name" value="DNase1"/>
    <property type="match status" value="1"/>
</dbReference>
<dbReference type="Pfam" id="PF03372">
    <property type="entry name" value="Exo_endo_phos"/>
    <property type="match status" value="1"/>
</dbReference>
<dbReference type="GO" id="GO:0005634">
    <property type="term" value="C:nucleus"/>
    <property type="evidence" value="ECO:0007669"/>
    <property type="project" value="TreeGrafter"/>
</dbReference>
<keyword evidence="6" id="KW-0472">Membrane</keyword>
<evidence type="ECO:0000313" key="9">
    <source>
        <dbReference type="Proteomes" id="UP001295444"/>
    </source>
</evidence>
<organism evidence="8 9">
    <name type="scientific">Pelobates cultripes</name>
    <name type="common">Western spadefoot toad</name>
    <dbReference type="NCBI Taxonomy" id="61616"/>
    <lineage>
        <taxon>Eukaryota</taxon>
        <taxon>Metazoa</taxon>
        <taxon>Chordata</taxon>
        <taxon>Craniata</taxon>
        <taxon>Vertebrata</taxon>
        <taxon>Euteleostomi</taxon>
        <taxon>Amphibia</taxon>
        <taxon>Batrachia</taxon>
        <taxon>Anura</taxon>
        <taxon>Pelobatoidea</taxon>
        <taxon>Pelobatidae</taxon>
        <taxon>Pelobates</taxon>
    </lineage>
</organism>
<dbReference type="InterPro" id="IPR036691">
    <property type="entry name" value="Endo/exonu/phosph_ase_sf"/>
</dbReference>
<dbReference type="GO" id="GO:0004530">
    <property type="term" value="F:deoxyribonuclease I activity"/>
    <property type="evidence" value="ECO:0007669"/>
    <property type="project" value="TreeGrafter"/>
</dbReference>
<evidence type="ECO:0000256" key="3">
    <source>
        <dbReference type="ARBA" id="ARBA00022759"/>
    </source>
</evidence>
<feature type="domain" description="SMB" evidence="7">
    <location>
        <begin position="362"/>
        <end position="401"/>
    </location>
</feature>
<dbReference type="Proteomes" id="UP001295444">
    <property type="component" value="Chromosome 09"/>
</dbReference>
<dbReference type="EMBL" id="OW240920">
    <property type="protein sequence ID" value="CAH2316507.1"/>
    <property type="molecule type" value="Genomic_DNA"/>
</dbReference>
<dbReference type="AlphaFoldDB" id="A0AAD1T1D1"/>
<sequence>MDSAGPLTLVGHYIKRFYCKVLKTSTKKIVDSYCTSISSHLVERNTTVMKFLILLAIAVCSLQGGLAFKIAAFNIERFDSPKVEDTTVLNLLIQILRRYELIAVQEVMNSNDSAIKRLVQELNLATGLPYNLLISDHLGRGSYREKYVYIYREDILKPTEWYHYDDGCENCGTDSFLREPFVARFTSLTTELKDFVLATIHTSPDYAMLEVDALYDVWEDAKQRLRTENILILGDFNSDCSYVSSRHWPMIRLRQDKNLQWLIGEGADTTVSTNNNCAYDRFVVSGTGLKNAVIPGTARPFNLQVEYGLTYAEAKAASDHYPIELELRKDGLYNGQRFAISASVGISGGLSLNGVCNCVGVDFASCNGRCGAYSKNFPCSCNASCTTYGDCCANYLPYCKP</sequence>
<dbReference type="SUPFAM" id="SSF90188">
    <property type="entry name" value="Somatomedin B domain"/>
    <property type="match status" value="1"/>
</dbReference>
<name>A0AAD1T1D1_PELCU</name>
<dbReference type="GO" id="GO:0006308">
    <property type="term" value="P:DNA catabolic process"/>
    <property type="evidence" value="ECO:0007669"/>
    <property type="project" value="InterPro"/>
</dbReference>
<keyword evidence="2" id="KW-0540">Nuclease</keyword>
<keyword evidence="4" id="KW-0378">Hydrolase</keyword>
<keyword evidence="6" id="KW-1133">Transmembrane helix</keyword>
<keyword evidence="5" id="KW-1015">Disulfide bond</keyword>
<keyword evidence="6" id="KW-0812">Transmembrane</keyword>
<evidence type="ECO:0000256" key="6">
    <source>
        <dbReference type="SAM" id="Phobius"/>
    </source>
</evidence>
<dbReference type="PRINTS" id="PR00130">
    <property type="entry name" value="DNASEI"/>
</dbReference>
<evidence type="ECO:0000256" key="1">
    <source>
        <dbReference type="ARBA" id="ARBA00007359"/>
    </source>
</evidence>
<accession>A0AAD1T1D1</accession>
<gene>
    <name evidence="8" type="ORF">PECUL_23A001073</name>
</gene>